<evidence type="ECO:0000313" key="2">
    <source>
        <dbReference type="EMBL" id="KKU56710.1"/>
    </source>
</evidence>
<dbReference type="EMBL" id="LCNO01000032">
    <property type="protein sequence ID" value="KKU56710.1"/>
    <property type="molecule type" value="Genomic_DNA"/>
</dbReference>
<sequence length="86" mass="9494">MSKAFLFLCTLLAIFISVSGFLTSPSLVQFIFLPVPLYLIATSVGVFRSSRAQPEVVLSSRRSGLILAIFFFSFLLAFKLIGLFLP</sequence>
<proteinExistence type="predicted"/>
<dbReference type="AlphaFoldDB" id="A0A0G1UG67"/>
<keyword evidence="1" id="KW-0472">Membrane</keyword>
<evidence type="ECO:0000256" key="1">
    <source>
        <dbReference type="SAM" id="Phobius"/>
    </source>
</evidence>
<feature type="transmembrane region" description="Helical" evidence="1">
    <location>
        <begin position="30"/>
        <end position="47"/>
    </location>
</feature>
<comment type="caution">
    <text evidence="2">The sequence shown here is derived from an EMBL/GenBank/DDBJ whole genome shotgun (WGS) entry which is preliminary data.</text>
</comment>
<dbReference type="Proteomes" id="UP000034307">
    <property type="component" value="Unassembled WGS sequence"/>
</dbReference>
<name>A0A0G1UG67_9BACT</name>
<accession>A0A0G1UG67</accession>
<organism evidence="2 3">
    <name type="scientific">Candidatus Amesbacteria bacterium GW2011_GWA2_47_11b</name>
    <dbReference type="NCBI Taxonomy" id="1618358"/>
    <lineage>
        <taxon>Bacteria</taxon>
        <taxon>Candidatus Amesiibacteriota</taxon>
    </lineage>
</organism>
<gene>
    <name evidence="2" type="ORF">UX80_C0032G0002</name>
</gene>
<protein>
    <submittedName>
        <fullName evidence="2">Uncharacterized protein</fullName>
    </submittedName>
</protein>
<feature type="transmembrane region" description="Helical" evidence="1">
    <location>
        <begin position="67"/>
        <end position="85"/>
    </location>
</feature>
<keyword evidence="1" id="KW-0812">Transmembrane</keyword>
<keyword evidence="1" id="KW-1133">Transmembrane helix</keyword>
<evidence type="ECO:0000313" key="3">
    <source>
        <dbReference type="Proteomes" id="UP000034307"/>
    </source>
</evidence>
<reference evidence="2 3" key="1">
    <citation type="journal article" date="2015" name="Nature">
        <title>rRNA introns, odd ribosomes, and small enigmatic genomes across a large radiation of phyla.</title>
        <authorList>
            <person name="Brown C.T."/>
            <person name="Hug L.A."/>
            <person name="Thomas B.C."/>
            <person name="Sharon I."/>
            <person name="Castelle C.J."/>
            <person name="Singh A."/>
            <person name="Wilkins M.J."/>
            <person name="Williams K.H."/>
            <person name="Banfield J.F."/>
        </authorList>
    </citation>
    <scope>NUCLEOTIDE SEQUENCE [LARGE SCALE GENOMIC DNA]</scope>
</reference>
<dbReference type="STRING" id="1618358.UX80_C0032G0002"/>